<feature type="transmembrane region" description="Helical" evidence="1">
    <location>
        <begin position="55"/>
        <end position="73"/>
    </location>
</feature>
<comment type="caution">
    <text evidence="3">The sequence shown here is derived from an EMBL/GenBank/DDBJ whole genome shotgun (WGS) entry which is preliminary data.</text>
</comment>
<evidence type="ECO:0000259" key="2">
    <source>
        <dbReference type="Pfam" id="PF02517"/>
    </source>
</evidence>
<feature type="domain" description="CAAX prenyl protease 2/Lysostaphin resistance protein A-like" evidence="2">
    <location>
        <begin position="95"/>
        <end position="183"/>
    </location>
</feature>
<evidence type="ECO:0000313" key="3">
    <source>
        <dbReference type="EMBL" id="MBE9213857.1"/>
    </source>
</evidence>
<accession>A0A8J7F2S7</accession>
<dbReference type="PANTHER" id="PTHR43592">
    <property type="entry name" value="CAAX AMINO TERMINAL PROTEASE"/>
    <property type="match status" value="1"/>
</dbReference>
<keyword evidence="4" id="KW-1185">Reference proteome</keyword>
<feature type="transmembrane region" description="Helical" evidence="1">
    <location>
        <begin position="146"/>
        <end position="164"/>
    </location>
</feature>
<dbReference type="GO" id="GO:0080120">
    <property type="term" value="P:CAAX-box protein maturation"/>
    <property type="evidence" value="ECO:0007669"/>
    <property type="project" value="UniProtKB-ARBA"/>
</dbReference>
<keyword evidence="1" id="KW-0812">Transmembrane</keyword>
<name>A0A8J7F2S7_9CYAN</name>
<keyword evidence="1" id="KW-0472">Membrane</keyword>
<dbReference type="PANTHER" id="PTHR43592:SF7">
    <property type="entry name" value="CAAX AMINO TERMINAL PROTEASE FAMILY PROTEIN"/>
    <property type="match status" value="1"/>
</dbReference>
<dbReference type="Proteomes" id="UP000620559">
    <property type="component" value="Unassembled WGS sequence"/>
</dbReference>
<feature type="transmembrane region" description="Helical" evidence="1">
    <location>
        <begin position="117"/>
        <end position="139"/>
    </location>
</feature>
<feature type="transmembrane region" description="Helical" evidence="1">
    <location>
        <begin position="85"/>
        <end position="105"/>
    </location>
</feature>
<gene>
    <name evidence="3" type="ORF">IQ247_14480</name>
</gene>
<dbReference type="GO" id="GO:0008237">
    <property type="term" value="F:metallopeptidase activity"/>
    <property type="evidence" value="ECO:0007669"/>
    <property type="project" value="UniProtKB-KW"/>
</dbReference>
<feature type="transmembrane region" description="Helical" evidence="1">
    <location>
        <begin position="170"/>
        <end position="188"/>
    </location>
</feature>
<keyword evidence="3" id="KW-0645">Protease</keyword>
<proteinExistence type="predicted"/>
<organism evidence="3 4">
    <name type="scientific">Plectonema cf. radiosum LEGE 06105</name>
    <dbReference type="NCBI Taxonomy" id="945769"/>
    <lineage>
        <taxon>Bacteria</taxon>
        <taxon>Bacillati</taxon>
        <taxon>Cyanobacteriota</taxon>
        <taxon>Cyanophyceae</taxon>
        <taxon>Oscillatoriophycideae</taxon>
        <taxon>Oscillatoriales</taxon>
        <taxon>Microcoleaceae</taxon>
        <taxon>Plectonema</taxon>
    </lineage>
</organism>
<dbReference type="AlphaFoldDB" id="A0A8J7F2S7"/>
<feature type="transmembrane region" description="Helical" evidence="1">
    <location>
        <begin position="20"/>
        <end position="43"/>
    </location>
</feature>
<reference evidence="3" key="1">
    <citation type="submission" date="2020-10" db="EMBL/GenBank/DDBJ databases">
        <authorList>
            <person name="Castelo-Branco R."/>
            <person name="Eusebio N."/>
            <person name="Adriana R."/>
            <person name="Vieira A."/>
            <person name="Brugerolle De Fraissinette N."/>
            <person name="Rezende De Castro R."/>
            <person name="Schneider M.P."/>
            <person name="Vasconcelos V."/>
            <person name="Leao P.N."/>
        </authorList>
    </citation>
    <scope>NUCLEOTIDE SEQUENCE</scope>
    <source>
        <strain evidence="3">LEGE 06105</strain>
    </source>
</reference>
<evidence type="ECO:0000313" key="4">
    <source>
        <dbReference type="Proteomes" id="UP000620559"/>
    </source>
</evidence>
<keyword evidence="1" id="KW-1133">Transmembrane helix</keyword>
<evidence type="ECO:0000256" key="1">
    <source>
        <dbReference type="SAM" id="Phobius"/>
    </source>
</evidence>
<dbReference type="Pfam" id="PF02517">
    <property type="entry name" value="Rce1-like"/>
    <property type="match status" value="1"/>
</dbReference>
<dbReference type="GO" id="GO:0004175">
    <property type="term" value="F:endopeptidase activity"/>
    <property type="evidence" value="ECO:0007669"/>
    <property type="project" value="UniProtKB-ARBA"/>
</dbReference>
<protein>
    <submittedName>
        <fullName evidence="3">CPBP family intramembrane metalloprotease</fullName>
    </submittedName>
</protein>
<keyword evidence="3" id="KW-0482">Metalloprotease</keyword>
<dbReference type="InterPro" id="IPR003675">
    <property type="entry name" value="Rce1/LyrA-like_dom"/>
</dbReference>
<sequence length="194" mass="21897">MTQQQKNEPEIPYLTRTQVLMAMGLTAIILWIIAKLCLEFGNFYLMSWHWNQKEFLIGVVLGLTITGLSSLAYRFFPVYRRSANYYLEIVLKPLALPDLIWLGLLPGLSEELLFRGVMLPALGFNHLAVIVSSICFGVLHLSGSGQWAYVIWATIVGMILGYSALLTGNLLVPIVAHIVTNLVSSYFWKIQQYN</sequence>
<dbReference type="EMBL" id="JADEWL010000043">
    <property type="protein sequence ID" value="MBE9213857.1"/>
    <property type="molecule type" value="Genomic_DNA"/>
</dbReference>
<keyword evidence="3" id="KW-0378">Hydrolase</keyword>
<dbReference type="RefSeq" id="WP_193921113.1">
    <property type="nucleotide sequence ID" value="NZ_JADEWL010000043.1"/>
</dbReference>